<proteinExistence type="predicted"/>
<comment type="caution">
    <text evidence="1">The sequence shown here is derived from an EMBL/GenBank/DDBJ whole genome shotgun (WGS) entry which is preliminary data.</text>
</comment>
<dbReference type="InterPro" id="IPR019587">
    <property type="entry name" value="Polyketide_cyclase/dehydratase"/>
</dbReference>
<name>A0ABQ4DJ08_9CELL</name>
<dbReference type="InterPro" id="IPR023393">
    <property type="entry name" value="START-like_dom_sf"/>
</dbReference>
<dbReference type="RefSeq" id="WP_203671929.1">
    <property type="nucleotide sequence ID" value="NZ_BONP01000004.1"/>
</dbReference>
<dbReference type="EMBL" id="BONP01000004">
    <property type="protein sequence ID" value="GIG39326.1"/>
    <property type="molecule type" value="Genomic_DNA"/>
</dbReference>
<dbReference type="Gene3D" id="3.30.530.20">
    <property type="match status" value="1"/>
</dbReference>
<dbReference type="SUPFAM" id="SSF55961">
    <property type="entry name" value="Bet v1-like"/>
    <property type="match status" value="1"/>
</dbReference>
<protein>
    <recommendedName>
        <fullName evidence="3">SRPBCC family protein</fullName>
    </recommendedName>
</protein>
<organism evidence="1 2">
    <name type="scientific">Cellulomonas phragmiteti</name>
    <dbReference type="NCBI Taxonomy" id="478780"/>
    <lineage>
        <taxon>Bacteria</taxon>
        <taxon>Bacillati</taxon>
        <taxon>Actinomycetota</taxon>
        <taxon>Actinomycetes</taxon>
        <taxon>Micrococcales</taxon>
        <taxon>Cellulomonadaceae</taxon>
        <taxon>Cellulomonas</taxon>
    </lineage>
</organism>
<dbReference type="Pfam" id="PF10604">
    <property type="entry name" value="Polyketide_cyc2"/>
    <property type="match status" value="1"/>
</dbReference>
<dbReference type="Proteomes" id="UP000614741">
    <property type="component" value="Unassembled WGS sequence"/>
</dbReference>
<evidence type="ECO:0000313" key="1">
    <source>
        <dbReference type="EMBL" id="GIG39326.1"/>
    </source>
</evidence>
<accession>A0ABQ4DJ08</accession>
<sequence>MGRRRVVQHDVEVAAPAPDVWDRVTDPAGINHEMRPWLTMTMPRALRGTTLRDVELGRPLGRAWLRLFGLVPFDADHLTVVELDPGRRFLERSTMLSMRLWEHERTLTPTTRGTQVRDRVTLEPRLPVPGSAALMARVVDAFFAHRQRRLRTYFARR</sequence>
<evidence type="ECO:0000313" key="2">
    <source>
        <dbReference type="Proteomes" id="UP000614741"/>
    </source>
</evidence>
<gene>
    <name evidence="1" type="ORF">Cph01nite_10880</name>
</gene>
<keyword evidence="2" id="KW-1185">Reference proteome</keyword>
<evidence type="ECO:0008006" key="3">
    <source>
        <dbReference type="Google" id="ProtNLM"/>
    </source>
</evidence>
<reference evidence="1 2" key="1">
    <citation type="submission" date="2021-01" db="EMBL/GenBank/DDBJ databases">
        <title>Whole genome shotgun sequence of Cellulomonas phragmiteti NBRC 110785.</title>
        <authorList>
            <person name="Komaki H."/>
            <person name="Tamura T."/>
        </authorList>
    </citation>
    <scope>NUCLEOTIDE SEQUENCE [LARGE SCALE GENOMIC DNA]</scope>
    <source>
        <strain evidence="1 2">NBRC 110785</strain>
    </source>
</reference>